<protein>
    <recommendedName>
        <fullName evidence="2">AH domain-containing protein</fullName>
    </recommendedName>
</protein>
<dbReference type="SMART" id="SM01015">
    <property type="entry name" value="Arfaptin"/>
    <property type="match status" value="1"/>
</dbReference>
<dbReference type="InterPro" id="IPR010504">
    <property type="entry name" value="AH_dom"/>
</dbReference>
<feature type="region of interest" description="Disordered" evidence="1">
    <location>
        <begin position="1"/>
        <end position="33"/>
    </location>
</feature>
<feature type="region of interest" description="Disordered" evidence="1">
    <location>
        <begin position="327"/>
        <end position="347"/>
    </location>
</feature>
<dbReference type="SUPFAM" id="SSF103657">
    <property type="entry name" value="BAR/IMD domain-like"/>
    <property type="match status" value="1"/>
</dbReference>
<evidence type="ECO:0000313" key="4">
    <source>
        <dbReference type="Proteomes" id="UP000694388"/>
    </source>
</evidence>
<organism evidence="3 4">
    <name type="scientific">Eptatretus burgeri</name>
    <name type="common">Inshore hagfish</name>
    <dbReference type="NCBI Taxonomy" id="7764"/>
    <lineage>
        <taxon>Eukaryota</taxon>
        <taxon>Metazoa</taxon>
        <taxon>Chordata</taxon>
        <taxon>Craniata</taxon>
        <taxon>Vertebrata</taxon>
        <taxon>Cyclostomata</taxon>
        <taxon>Myxini</taxon>
        <taxon>Myxiniformes</taxon>
        <taxon>Myxinidae</taxon>
        <taxon>Eptatretinae</taxon>
        <taxon>Eptatretus</taxon>
    </lineage>
</organism>
<dbReference type="PANTHER" id="PTHR12141">
    <property type="entry name" value="ARFAPTIN-RELATED"/>
    <property type="match status" value="1"/>
</dbReference>
<dbReference type="Ensembl" id="ENSEBUT00000009963.1">
    <property type="protein sequence ID" value="ENSEBUP00000009440.1"/>
    <property type="gene ID" value="ENSEBUG00000006061.1"/>
</dbReference>
<dbReference type="GO" id="GO:0019904">
    <property type="term" value="F:protein domain specific binding"/>
    <property type="evidence" value="ECO:0007669"/>
    <property type="project" value="InterPro"/>
</dbReference>
<dbReference type="Pfam" id="PF06456">
    <property type="entry name" value="Arfaptin"/>
    <property type="match status" value="1"/>
</dbReference>
<dbReference type="Gene3D" id="1.20.1270.60">
    <property type="entry name" value="Arfaptin homology (AH) domain/BAR domain"/>
    <property type="match status" value="1"/>
</dbReference>
<accession>A0A8C4Q3X1</accession>
<dbReference type="GO" id="GO:0005543">
    <property type="term" value="F:phospholipid binding"/>
    <property type="evidence" value="ECO:0007669"/>
    <property type="project" value="TreeGrafter"/>
</dbReference>
<dbReference type="InterPro" id="IPR027267">
    <property type="entry name" value="AH/BAR_dom_sf"/>
</dbReference>
<dbReference type="GO" id="GO:0032588">
    <property type="term" value="C:trans-Golgi network membrane"/>
    <property type="evidence" value="ECO:0007669"/>
    <property type="project" value="TreeGrafter"/>
</dbReference>
<dbReference type="GO" id="GO:0034315">
    <property type="term" value="P:regulation of Arp2/3 complex-mediated actin nucleation"/>
    <property type="evidence" value="ECO:0007669"/>
    <property type="project" value="TreeGrafter"/>
</dbReference>
<dbReference type="GeneTree" id="ENSGT00950000183040"/>
<dbReference type="InterPro" id="IPR030798">
    <property type="entry name" value="Arfaptin_fam"/>
</dbReference>
<reference evidence="3" key="1">
    <citation type="submission" date="2025-05" db="UniProtKB">
        <authorList>
            <consortium name="Ensembl"/>
        </authorList>
    </citation>
    <scope>IDENTIFICATION</scope>
</reference>
<dbReference type="Ensembl" id="ENSEBUT00000009948.1">
    <property type="protein sequence ID" value="ENSEBUP00000009425.1"/>
    <property type="gene ID" value="ENSEBUG00000006061.1"/>
</dbReference>
<dbReference type="AlphaFoldDB" id="A0A8C4Q3X1"/>
<dbReference type="PANTHER" id="PTHR12141:SF5">
    <property type="entry name" value="ARFAPTIN"/>
    <property type="match status" value="1"/>
</dbReference>
<dbReference type="PROSITE" id="PS50870">
    <property type="entry name" value="AH"/>
    <property type="match status" value="1"/>
</dbReference>
<feature type="domain" description="AH" evidence="2">
    <location>
        <begin position="121"/>
        <end position="328"/>
    </location>
</feature>
<name>A0A8C4Q3X1_EPTBU</name>
<dbReference type="Proteomes" id="UP000694388">
    <property type="component" value="Unplaced"/>
</dbReference>
<dbReference type="FunFam" id="1.20.1270.60:FF:000085">
    <property type="entry name" value="Predicted protein"/>
    <property type="match status" value="1"/>
</dbReference>
<dbReference type="GO" id="GO:0006886">
    <property type="term" value="P:intracellular protein transport"/>
    <property type="evidence" value="ECO:0007669"/>
    <property type="project" value="TreeGrafter"/>
</dbReference>
<dbReference type="Ensembl" id="ENSEBUT00000009980.1">
    <property type="protein sequence ID" value="ENSEBUP00000009456.1"/>
    <property type="gene ID" value="ENSEBUG00000006061.1"/>
</dbReference>
<evidence type="ECO:0000313" key="3">
    <source>
        <dbReference type="Ensembl" id="ENSEBUP00000009440.1"/>
    </source>
</evidence>
<evidence type="ECO:0000256" key="1">
    <source>
        <dbReference type="SAM" id="MobiDB-lite"/>
    </source>
</evidence>
<sequence>MGDTTTASLAAGDCGRSDEKPLQSGGWNTTAEGMDGYGPAAFLPTGMTVVGLGDGSESDAAPRDQEANVFGSVSTTEQLSVDAPWKIYASSTLELLRSWSINTYKCTRQLVWEHLGRGSRTVEPELLGRIQLLQESQRRYRSLLRTARALHTHFQQTLHAQCALADAFADLARKGDELQEEFSFNAETQRLLQRNGDVLLGAMDVFLTSLNTLVNKTMVDTLMTVGQYEASRLEYDAFRADLESLSTPGAGTVNSQQEVQKAQQLQQARVRVETHWRKYEQLRSDVTVKLNFLEENKVKVMQKQLLFFRKATAAYFTGNQQELERAAREAGARLETPASIKSHSQDR</sequence>
<keyword evidence="4" id="KW-1185">Reference proteome</keyword>
<evidence type="ECO:0000259" key="2">
    <source>
        <dbReference type="PROSITE" id="PS50870"/>
    </source>
</evidence>
<proteinExistence type="predicted"/>